<keyword evidence="2" id="KW-1185">Reference proteome</keyword>
<dbReference type="InParanoid" id="A0A0D0E148"/>
<name>A0A0D0E148_9AGAM</name>
<evidence type="ECO:0000313" key="2">
    <source>
        <dbReference type="Proteomes" id="UP000054538"/>
    </source>
</evidence>
<dbReference type="Proteomes" id="UP000054538">
    <property type="component" value="Unassembled WGS sequence"/>
</dbReference>
<reference evidence="2" key="2">
    <citation type="submission" date="2015-01" db="EMBL/GenBank/DDBJ databases">
        <title>Evolutionary Origins and Diversification of the Mycorrhizal Mutualists.</title>
        <authorList>
            <consortium name="DOE Joint Genome Institute"/>
            <consortium name="Mycorrhizal Genomics Consortium"/>
            <person name="Kohler A."/>
            <person name="Kuo A."/>
            <person name="Nagy L.G."/>
            <person name="Floudas D."/>
            <person name="Copeland A."/>
            <person name="Barry K.W."/>
            <person name="Cichocki N."/>
            <person name="Veneault-Fourrey C."/>
            <person name="LaButti K."/>
            <person name="Lindquist E.A."/>
            <person name="Lipzen A."/>
            <person name="Lundell T."/>
            <person name="Morin E."/>
            <person name="Murat C."/>
            <person name="Riley R."/>
            <person name="Ohm R."/>
            <person name="Sun H."/>
            <person name="Tunlid A."/>
            <person name="Henrissat B."/>
            <person name="Grigoriev I.V."/>
            <person name="Hibbett D.S."/>
            <person name="Martin F."/>
        </authorList>
    </citation>
    <scope>NUCLEOTIDE SEQUENCE [LARGE SCALE GENOMIC DNA]</scope>
    <source>
        <strain evidence="2">Ve08.2h10</strain>
    </source>
</reference>
<organism evidence="1 2">
    <name type="scientific">Paxillus rubicundulus Ve08.2h10</name>
    <dbReference type="NCBI Taxonomy" id="930991"/>
    <lineage>
        <taxon>Eukaryota</taxon>
        <taxon>Fungi</taxon>
        <taxon>Dikarya</taxon>
        <taxon>Basidiomycota</taxon>
        <taxon>Agaricomycotina</taxon>
        <taxon>Agaricomycetes</taxon>
        <taxon>Agaricomycetidae</taxon>
        <taxon>Boletales</taxon>
        <taxon>Paxilineae</taxon>
        <taxon>Paxillaceae</taxon>
        <taxon>Paxillus</taxon>
    </lineage>
</organism>
<accession>A0A0D0E148</accession>
<dbReference type="EMBL" id="KN825149">
    <property type="protein sequence ID" value="KIK93854.1"/>
    <property type="molecule type" value="Genomic_DNA"/>
</dbReference>
<protein>
    <submittedName>
        <fullName evidence="1">Uncharacterized protein</fullName>
    </submittedName>
</protein>
<evidence type="ECO:0000313" key="1">
    <source>
        <dbReference type="EMBL" id="KIK93854.1"/>
    </source>
</evidence>
<dbReference type="AlphaFoldDB" id="A0A0D0E148"/>
<gene>
    <name evidence="1" type="ORF">PAXRUDRAFT_26161</name>
</gene>
<proteinExistence type="predicted"/>
<sequence length="160" mass="17557">MFNDINADQLLAIQTNLVGLGRSGVRVPPPRPCGHCSYYWGFVADSVHLRSIIARTGDTTHLVKLPDGHYPNLPAVLIRHRAQTLRGRCQGTFLLPLLLELCWRNTAFSEWKRLKACSASNRRRLEPFGGIAGGAADTAVMRGPSGVLQDLHSRSTTLDG</sequence>
<reference evidence="1 2" key="1">
    <citation type="submission" date="2014-04" db="EMBL/GenBank/DDBJ databases">
        <authorList>
            <consortium name="DOE Joint Genome Institute"/>
            <person name="Kuo A."/>
            <person name="Kohler A."/>
            <person name="Jargeat P."/>
            <person name="Nagy L.G."/>
            <person name="Floudas D."/>
            <person name="Copeland A."/>
            <person name="Barry K.W."/>
            <person name="Cichocki N."/>
            <person name="Veneault-Fourrey C."/>
            <person name="LaButti K."/>
            <person name="Lindquist E.A."/>
            <person name="Lipzen A."/>
            <person name="Lundell T."/>
            <person name="Morin E."/>
            <person name="Murat C."/>
            <person name="Sun H."/>
            <person name="Tunlid A."/>
            <person name="Henrissat B."/>
            <person name="Grigoriev I.V."/>
            <person name="Hibbett D.S."/>
            <person name="Martin F."/>
            <person name="Nordberg H.P."/>
            <person name="Cantor M.N."/>
            <person name="Hua S.X."/>
        </authorList>
    </citation>
    <scope>NUCLEOTIDE SEQUENCE [LARGE SCALE GENOMIC DNA]</scope>
    <source>
        <strain evidence="1 2">Ve08.2h10</strain>
    </source>
</reference>
<dbReference type="HOGENOM" id="CLU_1652730_0_0_1"/>